<gene>
    <name evidence="1" type="ORF">DWX93_10875</name>
</gene>
<accession>A0A395V5H8</accession>
<name>A0A395V5H8_9FIRM</name>
<reference evidence="1 2" key="1">
    <citation type="submission" date="2018-08" db="EMBL/GenBank/DDBJ databases">
        <title>A genome reference for cultivated species of the human gut microbiota.</title>
        <authorList>
            <person name="Zou Y."/>
            <person name="Xue W."/>
            <person name="Luo G."/>
        </authorList>
    </citation>
    <scope>NUCLEOTIDE SEQUENCE [LARGE SCALE GENOMIC DNA]</scope>
    <source>
        <strain evidence="1 2">AF22-12AC</strain>
    </source>
</reference>
<evidence type="ECO:0000313" key="2">
    <source>
        <dbReference type="Proteomes" id="UP000266172"/>
    </source>
</evidence>
<organism evidence="1 2">
    <name type="scientific">Roseburia hominis</name>
    <dbReference type="NCBI Taxonomy" id="301301"/>
    <lineage>
        <taxon>Bacteria</taxon>
        <taxon>Bacillati</taxon>
        <taxon>Bacillota</taxon>
        <taxon>Clostridia</taxon>
        <taxon>Lachnospirales</taxon>
        <taxon>Lachnospiraceae</taxon>
        <taxon>Roseburia</taxon>
    </lineage>
</organism>
<comment type="caution">
    <text evidence="1">The sequence shown here is derived from an EMBL/GenBank/DDBJ whole genome shotgun (WGS) entry which is preliminary data.</text>
</comment>
<dbReference type="AlphaFoldDB" id="A0A395V5H8"/>
<dbReference type="Proteomes" id="UP000266172">
    <property type="component" value="Unassembled WGS sequence"/>
</dbReference>
<sequence length="257" mass="30176">MGEFFTNQYWGIDIWKHQELPIIECDSFNFFRCVEFQNDFYGRTVSELHKGNLRVSRADNRYSNLFPGQRLSYWADSPKTARAEVKKWGASNNLLTFWAYDDGSSFVPTIYPAEKLHIIDGIHFGFRKILKKIENHEDLTREEKVFVDRIGHEKPDCLAYSSETRKDGTCFLFFEPGFKKLSLRKVTLRLGSCKGKNTTRVTCAVTSDFRPVLEGYGYYFSPIAKTKYDDKYTTSDEYILRKQVDEYSHEQITEMMR</sequence>
<proteinExistence type="predicted"/>
<protein>
    <submittedName>
        <fullName evidence="1">Uncharacterized protein</fullName>
    </submittedName>
</protein>
<dbReference type="RefSeq" id="WP_118097671.1">
    <property type="nucleotide sequence ID" value="NZ_QRVL01000009.1"/>
</dbReference>
<evidence type="ECO:0000313" key="1">
    <source>
        <dbReference type="EMBL" id="RGS39452.1"/>
    </source>
</evidence>
<dbReference type="EMBL" id="QRVL01000009">
    <property type="protein sequence ID" value="RGS39452.1"/>
    <property type="molecule type" value="Genomic_DNA"/>
</dbReference>